<evidence type="ECO:0000313" key="10">
    <source>
        <dbReference type="Proteomes" id="UP000321721"/>
    </source>
</evidence>
<keyword evidence="7" id="KW-0998">Cell outer membrane</keyword>
<accession>A0A5C6RNX1</accession>
<evidence type="ECO:0000256" key="4">
    <source>
        <dbReference type="ARBA" id="ARBA00022452"/>
    </source>
</evidence>
<evidence type="ECO:0000256" key="5">
    <source>
        <dbReference type="ARBA" id="ARBA00022692"/>
    </source>
</evidence>
<dbReference type="AlphaFoldDB" id="A0A5C6RNX1"/>
<feature type="signal peptide" evidence="8">
    <location>
        <begin position="1"/>
        <end position="19"/>
    </location>
</feature>
<feature type="chain" id="PRO_5022794282" evidence="8">
    <location>
        <begin position="20"/>
        <end position="445"/>
    </location>
</feature>
<dbReference type="GO" id="GO:0009279">
    <property type="term" value="C:cell outer membrane"/>
    <property type="evidence" value="ECO:0007669"/>
    <property type="project" value="UniProtKB-SubCell"/>
</dbReference>
<evidence type="ECO:0000256" key="1">
    <source>
        <dbReference type="ARBA" id="ARBA00004442"/>
    </source>
</evidence>
<dbReference type="Pfam" id="PF02321">
    <property type="entry name" value="OEP"/>
    <property type="match status" value="1"/>
</dbReference>
<evidence type="ECO:0000256" key="6">
    <source>
        <dbReference type="ARBA" id="ARBA00023136"/>
    </source>
</evidence>
<sequence>MIKTITTIYLSTLVALALAQETQSFSLAQAQSYALENNYDKLNAESDLLIAKKKVWETTGIGLPQVNFEAKLQNFIDLPTSLIPANAFDPNAPAGEFAELRFGTNYNNSATISANQLLFDGSYLVGLKAARVYKEFSEKNISKTEIQVKEDVAQAYYLVLVAEENKRILEEVATTTEKLLSETTKIYEEGFAEEQNVDQLRLTLNDINNSLAYAEQQLSIAKNLLKFQLGYEIKNEINLTDNIESLLKLSDPENSISKEFDITNNVDYQMIKVNEELMKLNFNKEKFSFAPSVAAFFSHSQQNMSNDFDAFSGGKYYPQTLWGISLQLPIISGGMRLAKTGQAKVEYLKAQTTSKKVEQSLILQAERSKAEYTSALSVYNNQKEGVTLAKKINNHSIIKYNEGIISSLELSQSQNQYLDTEAKYIKSLLDVFNAKSNLNKAIGTN</sequence>
<dbReference type="InterPro" id="IPR003423">
    <property type="entry name" value="OMP_efflux"/>
</dbReference>
<gene>
    <name evidence="9" type="ORF">FRY74_11780</name>
</gene>
<keyword evidence="4" id="KW-1134">Transmembrane beta strand</keyword>
<keyword evidence="5" id="KW-0812">Transmembrane</keyword>
<proteinExistence type="inferred from homology"/>
<dbReference type="RefSeq" id="WP_147101855.1">
    <property type="nucleotide sequence ID" value="NZ_VOOS01000006.1"/>
</dbReference>
<name>A0A5C6RNX1_9FLAO</name>
<keyword evidence="10" id="KW-1185">Reference proteome</keyword>
<comment type="subcellular location">
    <subcellularLocation>
        <location evidence="1">Cell outer membrane</location>
    </subcellularLocation>
</comment>
<keyword evidence="6" id="KW-0472">Membrane</keyword>
<evidence type="ECO:0000256" key="2">
    <source>
        <dbReference type="ARBA" id="ARBA00007613"/>
    </source>
</evidence>
<dbReference type="GO" id="GO:1990281">
    <property type="term" value="C:efflux pump complex"/>
    <property type="evidence" value="ECO:0007669"/>
    <property type="project" value="TreeGrafter"/>
</dbReference>
<dbReference type="Proteomes" id="UP000321721">
    <property type="component" value="Unassembled WGS sequence"/>
</dbReference>
<dbReference type="PANTHER" id="PTHR30026:SF20">
    <property type="entry name" value="OUTER MEMBRANE PROTEIN TOLC"/>
    <property type="match status" value="1"/>
</dbReference>
<evidence type="ECO:0000313" key="9">
    <source>
        <dbReference type="EMBL" id="TXB63927.1"/>
    </source>
</evidence>
<dbReference type="EMBL" id="VOOS01000006">
    <property type="protein sequence ID" value="TXB63927.1"/>
    <property type="molecule type" value="Genomic_DNA"/>
</dbReference>
<dbReference type="InterPro" id="IPR051906">
    <property type="entry name" value="TolC-like"/>
</dbReference>
<organism evidence="9 10">
    <name type="scientific">Vicingus serpentipes</name>
    <dbReference type="NCBI Taxonomy" id="1926625"/>
    <lineage>
        <taxon>Bacteria</taxon>
        <taxon>Pseudomonadati</taxon>
        <taxon>Bacteroidota</taxon>
        <taxon>Flavobacteriia</taxon>
        <taxon>Flavobacteriales</taxon>
        <taxon>Vicingaceae</taxon>
        <taxon>Vicingus</taxon>
    </lineage>
</organism>
<evidence type="ECO:0000256" key="7">
    <source>
        <dbReference type="ARBA" id="ARBA00023237"/>
    </source>
</evidence>
<dbReference type="Gene3D" id="1.20.1600.10">
    <property type="entry name" value="Outer membrane efflux proteins (OEP)"/>
    <property type="match status" value="1"/>
</dbReference>
<dbReference type="PANTHER" id="PTHR30026">
    <property type="entry name" value="OUTER MEMBRANE PROTEIN TOLC"/>
    <property type="match status" value="1"/>
</dbReference>
<comment type="similarity">
    <text evidence="2">Belongs to the outer membrane factor (OMF) (TC 1.B.17) family.</text>
</comment>
<keyword evidence="3" id="KW-0813">Transport</keyword>
<keyword evidence="8" id="KW-0732">Signal</keyword>
<dbReference type="SUPFAM" id="SSF56954">
    <property type="entry name" value="Outer membrane efflux proteins (OEP)"/>
    <property type="match status" value="1"/>
</dbReference>
<evidence type="ECO:0000256" key="3">
    <source>
        <dbReference type="ARBA" id="ARBA00022448"/>
    </source>
</evidence>
<dbReference type="GO" id="GO:0015288">
    <property type="term" value="F:porin activity"/>
    <property type="evidence" value="ECO:0007669"/>
    <property type="project" value="TreeGrafter"/>
</dbReference>
<dbReference type="GO" id="GO:0015562">
    <property type="term" value="F:efflux transmembrane transporter activity"/>
    <property type="evidence" value="ECO:0007669"/>
    <property type="project" value="InterPro"/>
</dbReference>
<dbReference type="OrthoDB" id="367883at2"/>
<protein>
    <submittedName>
        <fullName evidence="9">TolC family protein</fullName>
    </submittedName>
</protein>
<evidence type="ECO:0000256" key="8">
    <source>
        <dbReference type="SAM" id="SignalP"/>
    </source>
</evidence>
<comment type="caution">
    <text evidence="9">The sequence shown here is derived from an EMBL/GenBank/DDBJ whole genome shotgun (WGS) entry which is preliminary data.</text>
</comment>
<reference evidence="9 10" key="1">
    <citation type="submission" date="2019-08" db="EMBL/GenBank/DDBJ databases">
        <title>Genome of Vicingus serpentipes NCIMB 15042.</title>
        <authorList>
            <person name="Bowman J.P."/>
        </authorList>
    </citation>
    <scope>NUCLEOTIDE SEQUENCE [LARGE SCALE GENOMIC DNA]</scope>
    <source>
        <strain evidence="9 10">NCIMB 15042</strain>
    </source>
</reference>